<evidence type="ECO:0000256" key="2">
    <source>
        <dbReference type="ARBA" id="ARBA00023157"/>
    </source>
</evidence>
<dbReference type="OrthoDB" id="19091at2759"/>
<reference evidence="4" key="2">
    <citation type="submission" date="2022-06" db="UniProtKB">
        <authorList>
            <consortium name="EnsemblMetazoa"/>
        </authorList>
    </citation>
    <scope>IDENTIFICATION</scope>
</reference>
<keyword evidence="2" id="KW-1015">Disulfide bond</keyword>
<evidence type="ECO:0000256" key="3">
    <source>
        <dbReference type="ARBA" id="ARBA00023706"/>
    </source>
</evidence>
<comment type="similarity">
    <text evidence="1">Belongs to the TRIAP1/MDM35 family.</text>
</comment>
<organism evidence="4 5">
    <name type="scientific">Acyrthosiphon pisum</name>
    <name type="common">Pea aphid</name>
    <dbReference type="NCBI Taxonomy" id="7029"/>
    <lineage>
        <taxon>Eukaryota</taxon>
        <taxon>Metazoa</taxon>
        <taxon>Ecdysozoa</taxon>
        <taxon>Arthropoda</taxon>
        <taxon>Hexapoda</taxon>
        <taxon>Insecta</taxon>
        <taxon>Pterygota</taxon>
        <taxon>Neoptera</taxon>
        <taxon>Paraneoptera</taxon>
        <taxon>Hemiptera</taxon>
        <taxon>Sternorrhyncha</taxon>
        <taxon>Aphidomorpha</taxon>
        <taxon>Aphidoidea</taxon>
        <taxon>Aphididae</taxon>
        <taxon>Macrosiphini</taxon>
        <taxon>Acyrthosiphon</taxon>
    </lineage>
</organism>
<dbReference type="RefSeq" id="XP_016662327.1">
    <property type="nucleotide sequence ID" value="XM_016806838.1"/>
</dbReference>
<dbReference type="Proteomes" id="UP000007819">
    <property type="component" value="Chromosome A1"/>
</dbReference>
<dbReference type="PANTHER" id="PTHR46403:SF1">
    <property type="entry name" value="TP53-REGULATED INHIBITOR OF APOPTOSIS 1"/>
    <property type="match status" value="1"/>
</dbReference>
<dbReference type="GO" id="GO:0045332">
    <property type="term" value="P:phospholipid translocation"/>
    <property type="evidence" value="ECO:0007669"/>
    <property type="project" value="TreeGrafter"/>
</dbReference>
<dbReference type="EnsemblMetazoa" id="XM_016806838.2">
    <property type="protein sequence ID" value="XP_016662327.1"/>
    <property type="gene ID" value="LOC100573459"/>
</dbReference>
<dbReference type="GeneID" id="100573459"/>
<evidence type="ECO:0000256" key="1">
    <source>
        <dbReference type="ARBA" id="ARBA00006196"/>
    </source>
</evidence>
<dbReference type="GO" id="GO:1990050">
    <property type="term" value="F:phosphatidic acid transfer activity"/>
    <property type="evidence" value="ECO:0007669"/>
    <property type="project" value="TreeGrafter"/>
</dbReference>
<protein>
    <submittedName>
        <fullName evidence="4">Uncharacterized protein</fullName>
    </submittedName>
</protein>
<dbReference type="GO" id="GO:0005758">
    <property type="term" value="C:mitochondrial intermembrane space"/>
    <property type="evidence" value="ECO:0007669"/>
    <property type="project" value="TreeGrafter"/>
</dbReference>
<dbReference type="PROSITE" id="PS51808">
    <property type="entry name" value="CHCH"/>
    <property type="match status" value="1"/>
</dbReference>
<evidence type="ECO:0000313" key="4">
    <source>
        <dbReference type="EnsemblMetazoa" id="XP_016662327.1"/>
    </source>
</evidence>
<dbReference type="PANTHER" id="PTHR46403">
    <property type="entry name" value="TP53-REGULATED INHIBITOR OF APOPTOSIS 1"/>
    <property type="match status" value="1"/>
</dbReference>
<reference evidence="5" key="1">
    <citation type="submission" date="2010-06" db="EMBL/GenBank/DDBJ databases">
        <authorList>
            <person name="Jiang H."/>
            <person name="Abraham K."/>
            <person name="Ali S."/>
            <person name="Alsbrooks S.L."/>
            <person name="Anim B.N."/>
            <person name="Anosike U.S."/>
            <person name="Attaway T."/>
            <person name="Bandaranaike D.P."/>
            <person name="Battles P.K."/>
            <person name="Bell S.N."/>
            <person name="Bell A.V."/>
            <person name="Beltran B."/>
            <person name="Bickham C."/>
            <person name="Bustamante Y."/>
            <person name="Caleb T."/>
            <person name="Canada A."/>
            <person name="Cardenas V."/>
            <person name="Carter K."/>
            <person name="Chacko J."/>
            <person name="Chandrabose M.N."/>
            <person name="Chavez D."/>
            <person name="Chavez A."/>
            <person name="Chen L."/>
            <person name="Chu H.-S."/>
            <person name="Claassen K.J."/>
            <person name="Cockrell R."/>
            <person name="Collins M."/>
            <person name="Cooper J.A."/>
            <person name="Cree A."/>
            <person name="Curry S.M."/>
            <person name="Da Y."/>
            <person name="Dao M.D."/>
            <person name="Das B."/>
            <person name="Davila M.-L."/>
            <person name="Davy-Carroll L."/>
            <person name="Denson S."/>
            <person name="Dinh H."/>
            <person name="Ebong V.E."/>
            <person name="Edwards J.R."/>
            <person name="Egan A."/>
            <person name="El-Daye J."/>
            <person name="Escobedo L."/>
            <person name="Fernandez S."/>
            <person name="Fernando P.R."/>
            <person name="Flagg N."/>
            <person name="Forbes L.D."/>
            <person name="Fowler R.G."/>
            <person name="Fu Q."/>
            <person name="Gabisi R.A."/>
            <person name="Ganer J."/>
            <person name="Garbino Pronczuk A."/>
            <person name="Garcia R.M."/>
            <person name="Garner T."/>
            <person name="Garrett T.E."/>
            <person name="Gonzalez D.A."/>
            <person name="Hamid H."/>
            <person name="Hawkins E.S."/>
            <person name="Hirani K."/>
            <person name="Hogues M.E."/>
            <person name="Hollins B."/>
            <person name="Hsiao C.-H."/>
            <person name="Jabil R."/>
            <person name="James M.L."/>
            <person name="Jhangiani S.N."/>
            <person name="Johnson B."/>
            <person name="Johnson Q."/>
            <person name="Joshi V."/>
            <person name="Kalu J.B."/>
            <person name="Kam C."/>
            <person name="Kashfia A."/>
            <person name="Keebler J."/>
            <person name="Kisamo H."/>
            <person name="Kovar C.L."/>
            <person name="Lago L.A."/>
            <person name="Lai C.-Y."/>
            <person name="Laidlaw J."/>
            <person name="Lara F."/>
            <person name="Le T.-K."/>
            <person name="Lee S.L."/>
            <person name="Legall F.H."/>
            <person name="Lemon S.J."/>
            <person name="Lewis L.R."/>
            <person name="Li B."/>
            <person name="Liu Y."/>
            <person name="Liu Y.-S."/>
            <person name="Lopez J."/>
            <person name="Lozado R.J."/>
            <person name="Lu J."/>
            <person name="Madu R.C."/>
            <person name="Maheshwari M."/>
            <person name="Maheshwari R."/>
            <person name="Malloy K."/>
            <person name="Martinez E."/>
            <person name="Mathew T."/>
            <person name="Mercado I.C."/>
            <person name="Mercado C."/>
            <person name="Meyer B."/>
            <person name="Montgomery K."/>
            <person name="Morgan M.B."/>
            <person name="Munidasa M."/>
            <person name="Nazareth L.V."/>
            <person name="Nelson J."/>
            <person name="Ng B.M."/>
            <person name="Nguyen N.B."/>
            <person name="Nguyen P.Q."/>
            <person name="Nguyen T."/>
            <person name="Obregon M."/>
            <person name="Okwuonu G.O."/>
            <person name="Onwere C.G."/>
            <person name="Orozco G."/>
            <person name="Parra A."/>
            <person name="Patel S."/>
            <person name="Patil S."/>
            <person name="Perez A."/>
            <person name="Perez Y."/>
            <person name="Pham C."/>
            <person name="Primus E.L."/>
            <person name="Pu L.-L."/>
            <person name="Puazo M."/>
            <person name="Qin X."/>
            <person name="Quiroz J.B."/>
            <person name="Reese J."/>
            <person name="Richards S."/>
            <person name="Rives C.M."/>
            <person name="Robberts R."/>
            <person name="Ruiz S.J."/>
            <person name="Ruiz M.J."/>
            <person name="Santibanez J."/>
            <person name="Schneider B.W."/>
            <person name="Sisson I."/>
            <person name="Smith M."/>
            <person name="Sodergren E."/>
            <person name="Song X.-Z."/>
            <person name="Song B.B."/>
            <person name="Summersgill H."/>
            <person name="Thelus R."/>
            <person name="Thornton R.D."/>
            <person name="Trejos Z.Y."/>
            <person name="Usmani K."/>
            <person name="Vattathil S."/>
            <person name="Villasana D."/>
            <person name="Walker D.L."/>
            <person name="Wang S."/>
            <person name="Wang K."/>
            <person name="White C.S."/>
            <person name="Williams A.C."/>
            <person name="Williamson J."/>
            <person name="Wilson K."/>
            <person name="Woghiren I.O."/>
            <person name="Woodworth J.R."/>
            <person name="Worley K.C."/>
            <person name="Wright R.A."/>
            <person name="Wu W."/>
            <person name="Young L."/>
            <person name="Zhang L."/>
            <person name="Zhang J."/>
            <person name="Zhu Y."/>
            <person name="Muzny D.M."/>
            <person name="Weinstock G."/>
            <person name="Gibbs R.A."/>
        </authorList>
    </citation>
    <scope>NUCLEOTIDE SEQUENCE [LARGE SCALE GENOMIC DNA]</scope>
    <source>
        <strain evidence="5">LSR1</strain>
    </source>
</reference>
<keyword evidence="5" id="KW-1185">Reference proteome</keyword>
<name>A0A8R2HA59_ACYPI</name>
<dbReference type="AlphaFoldDB" id="A0A8R2HA59"/>
<comment type="catalytic activity">
    <reaction evidence="3">
        <text>a 1,2-diacyl-sn-glycero-3-phosphate(in) = a 1,2-diacyl-sn-glycero-3-phosphate(out)</text>
        <dbReference type="Rhea" id="RHEA:36435"/>
        <dbReference type="ChEBI" id="CHEBI:58608"/>
    </reaction>
</comment>
<dbReference type="GO" id="GO:0005634">
    <property type="term" value="C:nucleus"/>
    <property type="evidence" value="ECO:0007669"/>
    <property type="project" value="TreeGrafter"/>
</dbReference>
<proteinExistence type="inferred from homology"/>
<dbReference type="Pfam" id="PF05254">
    <property type="entry name" value="UPF0203"/>
    <property type="match status" value="1"/>
</dbReference>
<sequence length="81" mass="9437">MNDSNSMDECKSFKKQYDKCFNAWFRDKFLKGSNDDSVCSELLKNYTGCVKKVMKDKDIDIGEFRPFSPNISSNYEPSKNK</sequence>
<dbReference type="GO" id="GO:0005829">
    <property type="term" value="C:cytosol"/>
    <property type="evidence" value="ECO:0007669"/>
    <property type="project" value="TreeGrafter"/>
</dbReference>
<dbReference type="InterPro" id="IPR007918">
    <property type="entry name" value="MDM35_apoptosis"/>
</dbReference>
<accession>A0A8R2HA59</accession>
<evidence type="ECO:0000313" key="5">
    <source>
        <dbReference type="Proteomes" id="UP000007819"/>
    </source>
</evidence>